<evidence type="ECO:0000313" key="3">
    <source>
        <dbReference type="Proteomes" id="UP001054857"/>
    </source>
</evidence>
<dbReference type="AlphaFoldDB" id="A0AAD3DV40"/>
<name>A0AAD3DV40_9CHLO</name>
<keyword evidence="3" id="KW-1185">Reference proteome</keyword>
<comment type="caution">
    <text evidence="2">The sequence shown here is derived from an EMBL/GenBank/DDBJ whole genome shotgun (WGS) entry which is preliminary data.</text>
</comment>
<dbReference type="EMBL" id="BMAR01000024">
    <property type="protein sequence ID" value="GFR48640.1"/>
    <property type="molecule type" value="Genomic_DNA"/>
</dbReference>
<proteinExistence type="predicted"/>
<organism evidence="2 3">
    <name type="scientific">Astrephomene gubernaculifera</name>
    <dbReference type="NCBI Taxonomy" id="47775"/>
    <lineage>
        <taxon>Eukaryota</taxon>
        <taxon>Viridiplantae</taxon>
        <taxon>Chlorophyta</taxon>
        <taxon>core chlorophytes</taxon>
        <taxon>Chlorophyceae</taxon>
        <taxon>CS clade</taxon>
        <taxon>Chlamydomonadales</taxon>
        <taxon>Astrephomenaceae</taxon>
        <taxon>Astrephomene</taxon>
    </lineage>
</organism>
<protein>
    <submittedName>
        <fullName evidence="2">Uncharacterized protein</fullName>
    </submittedName>
</protein>
<accession>A0AAD3DV40</accession>
<dbReference type="Proteomes" id="UP001054857">
    <property type="component" value="Unassembled WGS sequence"/>
</dbReference>
<feature type="region of interest" description="Disordered" evidence="1">
    <location>
        <begin position="1"/>
        <end position="117"/>
    </location>
</feature>
<sequence length="188" mass="19330">NRELRLLEPFGWDPRRTKHPANLDLLGVPQRRTRQGVAGAERGRAAEQQQQGQGQAADVAGRYAALAERLQRHSSDEDEEEEGQGGNEARGGRDDKCNGGGTTGNRNHARQAVSGNPAVSVVRQEAPYGGGVVSSGQAAVRQLGSDARVPYAEASTAFGFADGAVGTAAHASAFTTAAGAAALATAAA</sequence>
<reference evidence="2 3" key="1">
    <citation type="journal article" date="2021" name="Sci. Rep.">
        <title>Genome sequencing of the multicellular alga Astrephomene provides insights into convergent evolution of germ-soma differentiation.</title>
        <authorList>
            <person name="Yamashita S."/>
            <person name="Yamamoto K."/>
            <person name="Matsuzaki R."/>
            <person name="Suzuki S."/>
            <person name="Yamaguchi H."/>
            <person name="Hirooka S."/>
            <person name="Minakuchi Y."/>
            <person name="Miyagishima S."/>
            <person name="Kawachi M."/>
            <person name="Toyoda A."/>
            <person name="Nozaki H."/>
        </authorList>
    </citation>
    <scope>NUCLEOTIDE SEQUENCE [LARGE SCALE GENOMIC DNA]</scope>
    <source>
        <strain evidence="2 3">NIES-4017</strain>
    </source>
</reference>
<feature type="non-terminal residue" evidence="2">
    <location>
        <position position="188"/>
    </location>
</feature>
<feature type="non-terminal residue" evidence="2">
    <location>
        <position position="1"/>
    </location>
</feature>
<gene>
    <name evidence="2" type="ORF">Agub_g10556</name>
</gene>
<evidence type="ECO:0000256" key="1">
    <source>
        <dbReference type="SAM" id="MobiDB-lite"/>
    </source>
</evidence>
<feature type="compositionally biased region" description="Low complexity" evidence="1">
    <location>
        <begin position="35"/>
        <end position="62"/>
    </location>
</feature>
<evidence type="ECO:0000313" key="2">
    <source>
        <dbReference type="EMBL" id="GFR48640.1"/>
    </source>
</evidence>